<dbReference type="SMART" id="SM00065">
    <property type="entry name" value="GAF"/>
    <property type="match status" value="2"/>
</dbReference>
<feature type="region of interest" description="Disordered" evidence="1">
    <location>
        <begin position="1"/>
        <end position="20"/>
    </location>
</feature>
<name>A0A0H5CZC3_9RHOB</name>
<dbReference type="InterPro" id="IPR029016">
    <property type="entry name" value="GAF-like_dom_sf"/>
</dbReference>
<sequence length="340" mass="38592">MELGSVGGQPTGSQFAQPSLMPVNGDLERLSASSGREFLQTFVDILQDVLQNDFMAISELRVVERERIQVKAGWMDGENIENFEYDACFTPCLDAIRSAQIIITHKGVQDAYPDDDLLRHKGLESFIGYPVVNVHGEVIGLIQLGWKHQIEEEESQQIVELIADFARRIATELENLRTVRILKALARGPSEPSKDVFRLVAEQVQLLLGVRSVMIAECSQDDADYFKILSYCEGNDWLTDMEGQLMTYEGRPCHNLKSQPEERIDSGLAEAYPHHPRYREANFNAYLGIRVNDTEGEMIGHIVVFNHEGVITHTLETELLSVLRDRLGFEIMRQRTLEQE</sequence>
<reference evidence="4" key="1">
    <citation type="submission" date="2015-05" db="EMBL/GenBank/DDBJ databases">
        <authorList>
            <person name="Rodrigo-Torres Lidia"/>
            <person name="Arahal R.David."/>
        </authorList>
    </citation>
    <scope>NUCLEOTIDE SEQUENCE [LARGE SCALE GENOMIC DNA]</scope>
    <source>
        <strain evidence="4">CECT 7321</strain>
    </source>
</reference>
<gene>
    <name evidence="3" type="ORF">NIT7321_00724</name>
</gene>
<dbReference type="Proteomes" id="UP000043764">
    <property type="component" value="Unassembled WGS sequence"/>
</dbReference>
<feature type="compositionally biased region" description="Gly residues" evidence="1">
    <location>
        <begin position="1"/>
        <end position="10"/>
    </location>
</feature>
<dbReference type="InterPro" id="IPR003018">
    <property type="entry name" value="GAF"/>
</dbReference>
<accession>A0A0H5CZC3</accession>
<feature type="domain" description="GAF" evidence="2">
    <location>
        <begin position="34"/>
        <end position="183"/>
    </location>
</feature>
<dbReference type="SUPFAM" id="SSF55781">
    <property type="entry name" value="GAF domain-like"/>
    <property type="match status" value="2"/>
</dbReference>
<proteinExistence type="predicted"/>
<dbReference type="Pfam" id="PF01590">
    <property type="entry name" value="GAF"/>
    <property type="match status" value="2"/>
</dbReference>
<keyword evidence="4" id="KW-1185">Reference proteome</keyword>
<protein>
    <recommendedName>
        <fullName evidence="2">GAF domain-containing protein</fullName>
    </recommendedName>
</protein>
<evidence type="ECO:0000256" key="1">
    <source>
        <dbReference type="SAM" id="MobiDB-lite"/>
    </source>
</evidence>
<dbReference type="Gene3D" id="3.30.450.40">
    <property type="match status" value="1"/>
</dbReference>
<evidence type="ECO:0000259" key="2">
    <source>
        <dbReference type="SMART" id="SM00065"/>
    </source>
</evidence>
<dbReference type="AlphaFoldDB" id="A0A0H5CZC3"/>
<organism evidence="3 4">
    <name type="scientific">Phaeobacter italicus</name>
    <dbReference type="NCBI Taxonomy" id="481446"/>
    <lineage>
        <taxon>Bacteria</taxon>
        <taxon>Pseudomonadati</taxon>
        <taxon>Pseudomonadota</taxon>
        <taxon>Alphaproteobacteria</taxon>
        <taxon>Rhodobacterales</taxon>
        <taxon>Roseobacteraceae</taxon>
        <taxon>Phaeobacter</taxon>
    </lineage>
</organism>
<feature type="domain" description="GAF" evidence="2">
    <location>
        <begin position="192"/>
        <end position="340"/>
    </location>
</feature>
<dbReference type="RefSeq" id="WP_082203710.1">
    <property type="nucleotide sequence ID" value="NZ_CVRL01000007.1"/>
</dbReference>
<evidence type="ECO:0000313" key="3">
    <source>
        <dbReference type="EMBL" id="CRL09888.1"/>
    </source>
</evidence>
<evidence type="ECO:0000313" key="4">
    <source>
        <dbReference type="Proteomes" id="UP000043764"/>
    </source>
</evidence>
<dbReference type="STRING" id="481446.NIT7645_01377"/>
<dbReference type="EMBL" id="CVRL01000007">
    <property type="protein sequence ID" value="CRL09888.1"/>
    <property type="molecule type" value="Genomic_DNA"/>
</dbReference>